<dbReference type="InterPro" id="IPR001920">
    <property type="entry name" value="Asp/Glu_race"/>
</dbReference>
<dbReference type="EMBL" id="BMAQ01000008">
    <property type="protein sequence ID" value="GFR37884.1"/>
    <property type="molecule type" value="Genomic_DNA"/>
</dbReference>
<evidence type="ECO:0000313" key="4">
    <source>
        <dbReference type="Proteomes" id="UP000654993"/>
    </source>
</evidence>
<name>A0A916QFA9_9BACL</name>
<dbReference type="Proteomes" id="UP000654993">
    <property type="component" value="Unassembled WGS sequence"/>
</dbReference>
<dbReference type="GO" id="GO:0047661">
    <property type="term" value="F:amino-acid racemase activity"/>
    <property type="evidence" value="ECO:0007669"/>
    <property type="project" value="InterPro"/>
</dbReference>
<accession>A0A916QFA9</accession>
<sequence length="238" mass="26818">MAYERLGVIGGMGPKATAVFFDKVIERTAANRDQEHLDMIILNHASLPDRTEVILNGQRERFLEAVRQDLELLEYAGVGHIAIPCNTSHYFYQEMQAMTRVPIINMVEETLDEICRTYGERSKIGIMATDGTILSGVYERSCLAKGLELVKPEPKIQDQIMGIIYQVKRELAADVAKVEAIVRHFVQEHQCDCVILACTELSCIPLSEETARYCIDAMDVLVRRSIELSGKQVRSDRA</sequence>
<keyword evidence="2" id="KW-0413">Isomerase</keyword>
<comment type="similarity">
    <text evidence="1">Belongs to the aspartate/glutamate racemases family.</text>
</comment>
<dbReference type="Gene3D" id="3.40.50.1860">
    <property type="match status" value="2"/>
</dbReference>
<dbReference type="SUPFAM" id="SSF53681">
    <property type="entry name" value="Aspartate/glutamate racemase"/>
    <property type="match status" value="2"/>
</dbReference>
<dbReference type="RefSeq" id="WP_200966157.1">
    <property type="nucleotide sequence ID" value="NZ_BMAQ01000008.1"/>
</dbReference>
<evidence type="ECO:0000256" key="2">
    <source>
        <dbReference type="ARBA" id="ARBA00023235"/>
    </source>
</evidence>
<dbReference type="InterPro" id="IPR015942">
    <property type="entry name" value="Asp/Glu/hydantoin_racemase"/>
</dbReference>
<organism evidence="3 4">
    <name type="scientific">Insulibacter thermoxylanivorax</name>
    <dbReference type="NCBI Taxonomy" id="2749268"/>
    <lineage>
        <taxon>Bacteria</taxon>
        <taxon>Bacillati</taxon>
        <taxon>Bacillota</taxon>
        <taxon>Bacilli</taxon>
        <taxon>Bacillales</taxon>
        <taxon>Paenibacillaceae</taxon>
        <taxon>Insulibacter</taxon>
    </lineage>
</organism>
<reference evidence="3" key="2">
    <citation type="journal article" date="2021" name="Data Brief">
        <title>Draft genome sequence data of the facultative, thermophilic, xylanolytic bacterium Paenibacillus sp. strain DA-C8.</title>
        <authorList>
            <person name="Chhe C."/>
            <person name="Uke A."/>
            <person name="Baramee S."/>
            <person name="Ungkulpasvich U."/>
            <person name="Tachaapaikoon C."/>
            <person name="Pason P."/>
            <person name="Waeonukul R."/>
            <person name="Ratanakhanokchai K."/>
            <person name="Kosugi A."/>
        </authorList>
    </citation>
    <scope>NUCLEOTIDE SEQUENCE</scope>
    <source>
        <strain evidence="3">DA-C8</strain>
    </source>
</reference>
<reference evidence="3" key="1">
    <citation type="submission" date="2020-08" db="EMBL/GenBank/DDBJ databases">
        <authorList>
            <person name="Uke A."/>
            <person name="Chhe C."/>
            <person name="Baramee S."/>
            <person name="Kosugi A."/>
        </authorList>
    </citation>
    <scope>NUCLEOTIDE SEQUENCE</scope>
    <source>
        <strain evidence="3">DA-C8</strain>
    </source>
</reference>
<dbReference type="AlphaFoldDB" id="A0A916QFA9"/>
<dbReference type="Pfam" id="PF01177">
    <property type="entry name" value="Asp_Glu_race"/>
    <property type="match status" value="1"/>
</dbReference>
<dbReference type="PANTHER" id="PTHR21198:SF7">
    <property type="entry name" value="ASPARTATE-GLUTAMATE RACEMASE FAMILY"/>
    <property type="match status" value="1"/>
</dbReference>
<protein>
    <submittedName>
        <fullName evidence="3">Aspartate racemase</fullName>
    </submittedName>
</protein>
<dbReference type="PANTHER" id="PTHR21198">
    <property type="entry name" value="GLUTAMATE RACEMASE"/>
    <property type="match status" value="1"/>
</dbReference>
<dbReference type="InterPro" id="IPR004380">
    <property type="entry name" value="Asp_race"/>
</dbReference>
<dbReference type="NCBIfam" id="TIGR00035">
    <property type="entry name" value="asp_race"/>
    <property type="match status" value="1"/>
</dbReference>
<evidence type="ECO:0000313" key="3">
    <source>
        <dbReference type="EMBL" id="GFR37884.1"/>
    </source>
</evidence>
<proteinExistence type="inferred from homology"/>
<gene>
    <name evidence="3" type="primary">racX</name>
    <name evidence="3" type="ORF">PRECH8_11800</name>
</gene>
<keyword evidence="4" id="KW-1185">Reference proteome</keyword>
<evidence type="ECO:0000256" key="1">
    <source>
        <dbReference type="ARBA" id="ARBA00007847"/>
    </source>
</evidence>
<comment type="caution">
    <text evidence="3">The sequence shown here is derived from an EMBL/GenBank/DDBJ whole genome shotgun (WGS) entry which is preliminary data.</text>
</comment>